<organism evidence="1 2">
    <name type="scientific">Mycobacterium phage HH92</name>
    <dbReference type="NCBI Taxonomy" id="1471543"/>
    <lineage>
        <taxon>Viruses</taxon>
        <taxon>Duplodnaviria</taxon>
        <taxon>Heunggongvirae</taxon>
        <taxon>Uroviricota</taxon>
        <taxon>Caudoviricetes</taxon>
        <taxon>Gilesvirus</taxon>
        <taxon>Gilesvirus giles</taxon>
    </lineage>
</organism>
<dbReference type="Proteomes" id="UP000024437">
    <property type="component" value="Genome"/>
</dbReference>
<sequence>MAWKPTEYQIGDRHPDIADAKERLRRIAAKLVAGRLDNDNTDVFSPVFADVLAEWKTAVHRDVLSGRRQPPDVDPTSTVIDWATKVQLGMIARATPPAPAPPKARHLGIVFRGTGGIIGQDYVSRVLQACADLVEEVHPAFAATMGGIPVGTAGGINDPSMAHAVALAFADAQRIFLERFRANPRIRVVIGGYSAGAVAAAMFREWLLTNYPDNYLCSFSFGDPTRPAGGAYFGGVAAPGRGISTWRYGDIRDYRHCWLAAPGDMYTSVPDNAVGDIMDTAYDIVTQVELSDFLGTAFGVARQIPIIMEEAGIGLPSVFKALAGGPAGLAGLGVPLIMGLLGGLIGGQKNPTGVAAAAQAAVIALQFVTSNPPTAAHIQYEFREVWPGQTYLGLAIQHVRDWAGRTPAVTA</sequence>
<gene>
    <name evidence="1" type="primary">32</name>
    <name evidence="1" type="ORF">PBI_HH92_32</name>
</gene>
<accession>A0A023ZX39</accession>
<name>A0A023ZX39_9CAUD</name>
<dbReference type="Gene3D" id="3.40.50.1820">
    <property type="entry name" value="alpha/beta hydrolase"/>
    <property type="match status" value="1"/>
</dbReference>
<protein>
    <submittedName>
        <fullName evidence="1">Lysin B</fullName>
    </submittedName>
</protein>
<dbReference type="SUPFAM" id="SSF53474">
    <property type="entry name" value="alpha/beta-Hydrolases"/>
    <property type="match status" value="1"/>
</dbReference>
<reference evidence="1 2" key="1">
    <citation type="submission" date="2014-03" db="EMBL/GenBank/DDBJ databases">
        <authorList>
            <person name="Bragg J."/>
            <person name="Chandler A.Y."/>
            <person name="Dehn A."/>
            <person name="Hefner M."/>
            <person name="Petersen P."/>
            <person name="Wilson J."/>
            <person name="Zeba F."/>
            <person name="Zegers G.P."/>
            <person name="Page S.T."/>
            <person name="Bradley K.W."/>
            <person name="Clarke D.Q."/>
            <person name="Lewis M.F."/>
            <person name="Barker L.P."/>
            <person name="Bailey C."/>
            <person name="Asai D.J."/>
            <person name="Garber M.L."/>
            <person name="Bowman C.A."/>
            <person name="Russell D.A."/>
            <person name="Pope W.H."/>
            <person name="Jacobs-Sera D."/>
            <person name="Hendrix R.W."/>
            <person name="Hatfull G.F."/>
        </authorList>
    </citation>
    <scope>NUCLEOTIDE SEQUENCE [LARGE SCALE GENOMIC DNA]</scope>
</reference>
<evidence type="ECO:0000313" key="1">
    <source>
        <dbReference type="EMBL" id="AHY84217.1"/>
    </source>
</evidence>
<dbReference type="InterPro" id="IPR029058">
    <property type="entry name" value="AB_hydrolase_fold"/>
</dbReference>
<proteinExistence type="predicted"/>
<dbReference type="EMBL" id="KJ538722">
    <property type="protein sequence ID" value="AHY84217.1"/>
    <property type="molecule type" value="Genomic_DNA"/>
</dbReference>
<evidence type="ECO:0000313" key="2">
    <source>
        <dbReference type="Proteomes" id="UP000024437"/>
    </source>
</evidence>